<accession>A0A7C5P6Z5</accession>
<comment type="caution">
    <text evidence="1">The sequence shown here is derived from an EMBL/GenBank/DDBJ whole genome shotgun (WGS) entry which is preliminary data.</text>
</comment>
<reference evidence="1" key="1">
    <citation type="journal article" date="2020" name="mSystems">
        <title>Genome- and Community-Level Interaction Insights into Carbon Utilization and Element Cycling Functions of Hydrothermarchaeota in Hydrothermal Sediment.</title>
        <authorList>
            <person name="Zhou Z."/>
            <person name="Liu Y."/>
            <person name="Xu W."/>
            <person name="Pan J."/>
            <person name="Luo Z.H."/>
            <person name="Li M."/>
        </authorList>
    </citation>
    <scope>NUCLEOTIDE SEQUENCE [LARGE SCALE GENOMIC DNA]</scope>
    <source>
        <strain evidence="1">SpSt-1019</strain>
    </source>
</reference>
<dbReference type="AlphaFoldDB" id="A0A7C5P6Z5"/>
<protein>
    <submittedName>
        <fullName evidence="1">Uncharacterized protein</fullName>
    </submittedName>
</protein>
<name>A0A7C5P6Z5_9BACT</name>
<dbReference type="EMBL" id="DRUY01000004">
    <property type="protein sequence ID" value="HHI64928.1"/>
    <property type="molecule type" value="Genomic_DNA"/>
</dbReference>
<sequence>MTSSFSSICYAEGRKEGKALVLILTDFYGPKGNFIKEVKGAVKEDNFFRDLGEIEFVDPREAKMHVSVNNNLKVDEFSKKALLDRSHGPLDEIVAKDIIDKYDADKLYVFSFFDTNPVSPMGWKPVNPLRYVYLVTDRLKRLAQGWVEVDAWFEVYNKEGKLIYPQGEEQIPTKQDLQGTIVSYNDLYDGITGQRVWPKWPDAKPFKIYFNADQSSEINSLIRELTFQ</sequence>
<gene>
    <name evidence="1" type="ORF">ENL70_00080</name>
</gene>
<evidence type="ECO:0000313" key="1">
    <source>
        <dbReference type="EMBL" id="HHI64928.1"/>
    </source>
</evidence>
<proteinExistence type="predicted"/>
<organism evidence="1">
    <name type="scientific">Thermodesulfobium narugense</name>
    <dbReference type="NCBI Taxonomy" id="184064"/>
    <lineage>
        <taxon>Bacteria</taxon>
        <taxon>Pseudomonadati</taxon>
        <taxon>Thermodesulfobiota</taxon>
        <taxon>Thermodesulfobiia</taxon>
        <taxon>Thermodesulfobiales</taxon>
        <taxon>Thermodesulfobiaceae</taxon>
        <taxon>Thermodesulfobium</taxon>
    </lineage>
</organism>